<evidence type="ECO:0000259" key="3">
    <source>
        <dbReference type="Pfam" id="PF00596"/>
    </source>
</evidence>
<comment type="similarity">
    <text evidence="1">Belongs to the aldolase class II family. Adducin subfamily.</text>
</comment>
<dbReference type="InterPro" id="IPR051017">
    <property type="entry name" value="Aldolase-II_Adducin_sf"/>
</dbReference>
<accession>A0A0B1RXM2</accession>
<dbReference type="InterPro" id="IPR036409">
    <property type="entry name" value="Aldolase_II/adducin_N_sf"/>
</dbReference>
<dbReference type="InterPro" id="IPR001303">
    <property type="entry name" value="Aldolase_II/adducin_N"/>
</dbReference>
<feature type="compositionally biased region" description="Polar residues" evidence="2">
    <location>
        <begin position="1"/>
        <end position="11"/>
    </location>
</feature>
<protein>
    <recommendedName>
        <fullName evidence="3">Class II aldolase/adducin N-terminal domain-containing protein</fullName>
    </recommendedName>
</protein>
<evidence type="ECO:0000256" key="1">
    <source>
        <dbReference type="ARBA" id="ARBA00006274"/>
    </source>
</evidence>
<dbReference type="AlphaFoldDB" id="A0A0B1RXM2"/>
<evidence type="ECO:0000256" key="2">
    <source>
        <dbReference type="SAM" id="MobiDB-lite"/>
    </source>
</evidence>
<keyword evidence="5" id="KW-1185">Reference proteome</keyword>
<gene>
    <name evidence="4" type="ORF">OESDEN_23994</name>
</gene>
<name>A0A0B1RXM2_OESDE</name>
<dbReference type="GO" id="GO:0005886">
    <property type="term" value="C:plasma membrane"/>
    <property type="evidence" value="ECO:0007669"/>
    <property type="project" value="UniProtKB-SubCell"/>
</dbReference>
<dbReference type="GO" id="GO:0051015">
    <property type="term" value="F:actin filament binding"/>
    <property type="evidence" value="ECO:0007669"/>
    <property type="project" value="TreeGrafter"/>
</dbReference>
<dbReference type="PANTHER" id="PTHR10672:SF3">
    <property type="entry name" value="PROTEIN HU-LI TAI SHAO"/>
    <property type="match status" value="1"/>
</dbReference>
<dbReference type="GO" id="GO:0014069">
    <property type="term" value="C:postsynaptic density"/>
    <property type="evidence" value="ECO:0007669"/>
    <property type="project" value="TreeGrafter"/>
</dbReference>
<dbReference type="Proteomes" id="UP000053660">
    <property type="component" value="Unassembled WGS sequence"/>
</dbReference>
<dbReference type="PANTHER" id="PTHR10672">
    <property type="entry name" value="ADDUCIN"/>
    <property type="match status" value="1"/>
</dbReference>
<dbReference type="OrthoDB" id="3238794at2759"/>
<dbReference type="GO" id="GO:0005856">
    <property type="term" value="C:cytoskeleton"/>
    <property type="evidence" value="ECO:0007669"/>
    <property type="project" value="TreeGrafter"/>
</dbReference>
<feature type="domain" description="Class II aldolase/adducin N-terminal" evidence="3">
    <location>
        <begin position="40"/>
        <end position="102"/>
    </location>
</feature>
<organism evidence="4 5">
    <name type="scientific">Oesophagostomum dentatum</name>
    <name type="common">Nodular worm</name>
    <dbReference type="NCBI Taxonomy" id="61180"/>
    <lineage>
        <taxon>Eukaryota</taxon>
        <taxon>Metazoa</taxon>
        <taxon>Ecdysozoa</taxon>
        <taxon>Nematoda</taxon>
        <taxon>Chromadorea</taxon>
        <taxon>Rhabditida</taxon>
        <taxon>Rhabditina</taxon>
        <taxon>Rhabditomorpha</taxon>
        <taxon>Strongyloidea</taxon>
        <taxon>Strongylidae</taxon>
        <taxon>Oesophagostomum</taxon>
    </lineage>
</organism>
<dbReference type="Pfam" id="PF00596">
    <property type="entry name" value="Aldolase_II"/>
    <property type="match status" value="1"/>
</dbReference>
<reference evidence="4 5" key="1">
    <citation type="submission" date="2014-03" db="EMBL/GenBank/DDBJ databases">
        <title>Draft genome of the hookworm Oesophagostomum dentatum.</title>
        <authorList>
            <person name="Mitreva M."/>
        </authorList>
    </citation>
    <scope>NUCLEOTIDE SEQUENCE [LARGE SCALE GENOMIC DNA]</scope>
    <source>
        <strain evidence="4 5">OD-Hann</strain>
    </source>
</reference>
<dbReference type="SUPFAM" id="SSF53639">
    <property type="entry name" value="AraD/HMP-PK domain-like"/>
    <property type="match status" value="1"/>
</dbReference>
<dbReference type="EMBL" id="KN611806">
    <property type="protein sequence ID" value="KHJ76386.1"/>
    <property type="molecule type" value="Genomic_DNA"/>
</dbReference>
<feature type="region of interest" description="Disordered" evidence="2">
    <location>
        <begin position="1"/>
        <end position="23"/>
    </location>
</feature>
<dbReference type="Gene3D" id="3.40.225.10">
    <property type="entry name" value="Class II aldolase/adducin N-terminal domain"/>
    <property type="match status" value="1"/>
</dbReference>
<evidence type="ECO:0000313" key="5">
    <source>
        <dbReference type="Proteomes" id="UP000053660"/>
    </source>
</evidence>
<sequence>MFPNGVQNGSCVPNFEKPHRKPVNDLHPGQFSPEEARLRCQLASLYRLVDLFQWSQGVFNHITVRVPGDDTEILINPFGLLYHEQTASTLVKVDLEGKVLHPGSTKLGINQVGLYWKFLQIQAFYSLFAQKGCSESAVRFWMT</sequence>
<proteinExistence type="inferred from homology"/>
<evidence type="ECO:0000313" key="4">
    <source>
        <dbReference type="EMBL" id="KHJ76386.1"/>
    </source>
</evidence>